<evidence type="ECO:0000313" key="2">
    <source>
        <dbReference type="EMBL" id="WAR25088.1"/>
    </source>
</evidence>
<evidence type="ECO:0000313" key="3">
    <source>
        <dbReference type="Proteomes" id="UP001164746"/>
    </source>
</evidence>
<proteinExistence type="predicted"/>
<feature type="region of interest" description="Disordered" evidence="1">
    <location>
        <begin position="20"/>
        <end position="41"/>
    </location>
</feature>
<protein>
    <submittedName>
        <fullName evidence="2">Uncharacterized protein</fullName>
    </submittedName>
</protein>
<accession>A0ABY7FW51</accession>
<organism evidence="2 3">
    <name type="scientific">Mya arenaria</name>
    <name type="common">Soft-shell clam</name>
    <dbReference type="NCBI Taxonomy" id="6604"/>
    <lineage>
        <taxon>Eukaryota</taxon>
        <taxon>Metazoa</taxon>
        <taxon>Spiralia</taxon>
        <taxon>Lophotrochozoa</taxon>
        <taxon>Mollusca</taxon>
        <taxon>Bivalvia</taxon>
        <taxon>Autobranchia</taxon>
        <taxon>Heteroconchia</taxon>
        <taxon>Euheterodonta</taxon>
        <taxon>Imparidentia</taxon>
        <taxon>Neoheterodontei</taxon>
        <taxon>Myida</taxon>
        <taxon>Myoidea</taxon>
        <taxon>Myidae</taxon>
        <taxon>Mya</taxon>
    </lineage>
</organism>
<evidence type="ECO:0000256" key="1">
    <source>
        <dbReference type="SAM" id="MobiDB-lite"/>
    </source>
</evidence>
<gene>
    <name evidence="2" type="ORF">MAR_010792</name>
</gene>
<keyword evidence="3" id="KW-1185">Reference proteome</keyword>
<dbReference type="EMBL" id="CP111025">
    <property type="protein sequence ID" value="WAR25088.1"/>
    <property type="molecule type" value="Genomic_DNA"/>
</dbReference>
<sequence length="110" mass="11924">MCSIRGFLKRTPACPRRVKIATGKRFSKAGSPPGKSIRGGKSSEFQAALNYIRPDIVCGTESWLKGVQPGKAETADSIKSSEETLTVRILTGKHSPYATMHKTGKSNKPF</sequence>
<name>A0ABY7FW51_MYAAR</name>
<dbReference type="Proteomes" id="UP001164746">
    <property type="component" value="Chromosome 14"/>
</dbReference>
<reference evidence="2" key="1">
    <citation type="submission" date="2022-11" db="EMBL/GenBank/DDBJ databases">
        <title>Centuries of genome instability and evolution in soft-shell clam transmissible cancer (bioRxiv).</title>
        <authorList>
            <person name="Hart S.F.M."/>
            <person name="Yonemitsu M.A."/>
            <person name="Giersch R.M."/>
            <person name="Beal B.F."/>
            <person name="Arriagada G."/>
            <person name="Davis B.W."/>
            <person name="Ostrander E.A."/>
            <person name="Goff S.P."/>
            <person name="Metzger M.J."/>
        </authorList>
    </citation>
    <scope>NUCLEOTIDE SEQUENCE</scope>
    <source>
        <strain evidence="2">MELC-2E11</strain>
        <tissue evidence="2">Siphon/mantle</tissue>
    </source>
</reference>